<evidence type="ECO:0000256" key="2">
    <source>
        <dbReference type="ARBA" id="ARBA00022670"/>
    </source>
</evidence>
<keyword evidence="2" id="KW-0645">Protease</keyword>
<dbReference type="Proteomes" id="UP001342314">
    <property type="component" value="Unassembled WGS sequence"/>
</dbReference>
<evidence type="ECO:0008006" key="11">
    <source>
        <dbReference type="Google" id="ProtNLM"/>
    </source>
</evidence>
<feature type="compositionally biased region" description="Basic and acidic residues" evidence="8">
    <location>
        <begin position="22"/>
        <end position="41"/>
    </location>
</feature>
<comment type="similarity">
    <text evidence="1">Belongs to the SOS response-associated peptidase family.</text>
</comment>
<protein>
    <recommendedName>
        <fullName evidence="11">DUF159-domain-containing protein</fullName>
    </recommendedName>
</protein>
<evidence type="ECO:0000256" key="8">
    <source>
        <dbReference type="SAM" id="MobiDB-lite"/>
    </source>
</evidence>
<feature type="compositionally biased region" description="Acidic residues" evidence="8">
    <location>
        <begin position="367"/>
        <end position="378"/>
    </location>
</feature>
<feature type="compositionally biased region" description="Low complexity" evidence="8">
    <location>
        <begin position="315"/>
        <end position="325"/>
    </location>
</feature>
<dbReference type="EMBL" id="BQKY01000017">
    <property type="protein sequence ID" value="GJN94515.1"/>
    <property type="molecule type" value="Genomic_DNA"/>
</dbReference>
<dbReference type="AlphaFoldDB" id="A0AAV5GYH8"/>
<organism evidence="9 10">
    <name type="scientific">Rhodotorula paludigena</name>
    <dbReference type="NCBI Taxonomy" id="86838"/>
    <lineage>
        <taxon>Eukaryota</taxon>
        <taxon>Fungi</taxon>
        <taxon>Dikarya</taxon>
        <taxon>Basidiomycota</taxon>
        <taxon>Pucciniomycotina</taxon>
        <taxon>Microbotryomycetes</taxon>
        <taxon>Sporidiobolales</taxon>
        <taxon>Sporidiobolaceae</taxon>
        <taxon>Rhodotorula</taxon>
    </lineage>
</organism>
<feature type="compositionally biased region" description="Basic and acidic residues" evidence="8">
    <location>
        <begin position="404"/>
        <end position="420"/>
    </location>
</feature>
<evidence type="ECO:0000256" key="4">
    <source>
        <dbReference type="ARBA" id="ARBA00022801"/>
    </source>
</evidence>
<feature type="compositionally biased region" description="Acidic residues" evidence="8">
    <location>
        <begin position="422"/>
        <end position="433"/>
    </location>
</feature>
<feature type="compositionally biased region" description="Low complexity" evidence="8">
    <location>
        <begin position="278"/>
        <end position="305"/>
    </location>
</feature>
<keyword evidence="7" id="KW-0456">Lyase</keyword>
<evidence type="ECO:0000256" key="5">
    <source>
        <dbReference type="ARBA" id="ARBA00023124"/>
    </source>
</evidence>
<evidence type="ECO:0000256" key="1">
    <source>
        <dbReference type="ARBA" id="ARBA00008136"/>
    </source>
</evidence>
<reference evidence="9 10" key="1">
    <citation type="submission" date="2021-12" db="EMBL/GenBank/DDBJ databases">
        <title>High titer production of polyol ester of fatty acids by Rhodotorula paludigena BS15 towards product separation-free biomass refinery.</title>
        <authorList>
            <person name="Mano J."/>
            <person name="Ono H."/>
            <person name="Tanaka T."/>
            <person name="Naito K."/>
            <person name="Sushida H."/>
            <person name="Ike M."/>
            <person name="Tokuyasu K."/>
            <person name="Kitaoka M."/>
        </authorList>
    </citation>
    <scope>NUCLEOTIDE SEQUENCE [LARGE SCALE GENOMIC DNA]</scope>
    <source>
        <strain evidence="9 10">BS15</strain>
    </source>
</reference>
<dbReference type="InterPro" id="IPR036590">
    <property type="entry name" value="SRAP-like"/>
</dbReference>
<dbReference type="GO" id="GO:0016829">
    <property type="term" value="F:lyase activity"/>
    <property type="evidence" value="ECO:0007669"/>
    <property type="project" value="UniProtKB-KW"/>
</dbReference>
<comment type="caution">
    <text evidence="9">The sequence shown here is derived from an EMBL/GenBank/DDBJ whole genome shotgun (WGS) entry which is preliminary data.</text>
</comment>
<proteinExistence type="inferred from homology"/>
<accession>A0AAV5GYH8</accession>
<keyword evidence="5" id="KW-0190">Covalent protein-DNA linkage</keyword>
<feature type="compositionally biased region" description="Basic and acidic residues" evidence="8">
    <location>
        <begin position="379"/>
        <end position="391"/>
    </location>
</feature>
<evidence type="ECO:0000256" key="7">
    <source>
        <dbReference type="ARBA" id="ARBA00023239"/>
    </source>
</evidence>
<name>A0AAV5GYH8_9BASI</name>
<keyword evidence="10" id="KW-1185">Reference proteome</keyword>
<dbReference type="GO" id="GO:0003697">
    <property type="term" value="F:single-stranded DNA binding"/>
    <property type="evidence" value="ECO:0007669"/>
    <property type="project" value="InterPro"/>
</dbReference>
<dbReference type="InterPro" id="IPR003738">
    <property type="entry name" value="SRAP"/>
</dbReference>
<evidence type="ECO:0000256" key="3">
    <source>
        <dbReference type="ARBA" id="ARBA00022763"/>
    </source>
</evidence>
<feature type="compositionally biased region" description="Basic and acidic residues" evidence="8">
    <location>
        <begin position="333"/>
        <end position="366"/>
    </location>
</feature>
<feature type="compositionally biased region" description="Basic and acidic residues" evidence="8">
    <location>
        <begin position="434"/>
        <end position="449"/>
    </location>
</feature>
<dbReference type="PANTHER" id="PTHR13604:SF0">
    <property type="entry name" value="ABASIC SITE PROCESSING PROTEIN HMCES"/>
    <property type="match status" value="1"/>
</dbReference>
<dbReference type="Pfam" id="PF02586">
    <property type="entry name" value="SRAP"/>
    <property type="match status" value="1"/>
</dbReference>
<evidence type="ECO:0000313" key="10">
    <source>
        <dbReference type="Proteomes" id="UP001342314"/>
    </source>
</evidence>
<dbReference type="GO" id="GO:0106300">
    <property type="term" value="P:protein-DNA covalent cross-linking repair"/>
    <property type="evidence" value="ECO:0007669"/>
    <property type="project" value="InterPro"/>
</dbReference>
<evidence type="ECO:0000256" key="6">
    <source>
        <dbReference type="ARBA" id="ARBA00023125"/>
    </source>
</evidence>
<dbReference type="GO" id="GO:0006508">
    <property type="term" value="P:proteolysis"/>
    <property type="evidence" value="ECO:0007669"/>
    <property type="project" value="UniProtKB-KW"/>
</dbReference>
<dbReference type="SUPFAM" id="SSF143081">
    <property type="entry name" value="BB1717-like"/>
    <property type="match status" value="1"/>
</dbReference>
<dbReference type="PANTHER" id="PTHR13604">
    <property type="entry name" value="DC12-RELATED"/>
    <property type="match status" value="1"/>
</dbReference>
<keyword evidence="4" id="KW-0378">Hydrolase</keyword>
<feature type="region of interest" description="Disordered" evidence="8">
    <location>
        <begin position="22"/>
        <end position="57"/>
    </location>
</feature>
<evidence type="ECO:0000313" key="9">
    <source>
        <dbReference type="EMBL" id="GJN94515.1"/>
    </source>
</evidence>
<gene>
    <name evidence="9" type="ORF">Rhopal_007598-T1</name>
</gene>
<feature type="region of interest" description="Disordered" evidence="8">
    <location>
        <begin position="275"/>
        <end position="463"/>
    </location>
</feature>
<feature type="compositionally biased region" description="Acidic residues" evidence="8">
    <location>
        <begin position="42"/>
        <end position="54"/>
    </location>
</feature>
<dbReference type="Gene3D" id="3.90.1680.10">
    <property type="entry name" value="SOS response associated peptidase-like"/>
    <property type="match status" value="1"/>
</dbReference>
<keyword evidence="3" id="KW-0227">DNA damage</keyword>
<keyword evidence="6" id="KW-0238">DNA-binding</keyword>
<dbReference type="GO" id="GO:0008233">
    <property type="term" value="F:peptidase activity"/>
    <property type="evidence" value="ECO:0007669"/>
    <property type="project" value="UniProtKB-KW"/>
</dbReference>
<sequence>MCGRFALGVNADDLAANLRRDYFRQNRNEHQQDDQQEQHEEQADEQEQPDDGSGDDGVRVEWASLEAKSQHRPRYNVAPTTRVAVLRRNDKDSHLLQLDLLKWGLVPHWYSEPPQGLSTINAQCESVFEGTPAWRGPRERKRCVVFAQGFYEWLQKPGQKDKQPHFVKHKDGRLMAFGSYDPVTSCTILTVPVNKQLRFLHTRMPAILPAAAAIETWLSDRPWGDDLKRLVRPFEGVLECYPVDKGVGKAGNESEDFIKPIAQKKGSLDSLFAKQAQKASTSTPSSGAPASSPLASSSSSSAATTKDAKPKREQGATSPASSTSGAGKGTKRKASDEPGGTREGGRPKKEAKKEEEENKDGPSKSELEDEAMNPDEDAPEKVEKVAREVRSGDGQGAGGKKEKKAKERGSVKEDEEKGVEVIELDDSDDEEEEGKTGKKAKEVADKEGNEALTDFFPVVEGGD</sequence>